<dbReference type="SUPFAM" id="SSF52080">
    <property type="entry name" value="Ribosomal proteins L15p and L18e"/>
    <property type="match status" value="1"/>
</dbReference>
<feature type="compositionally biased region" description="Basic residues" evidence="4">
    <location>
        <begin position="22"/>
        <end position="41"/>
    </location>
</feature>
<dbReference type="GO" id="GO:0003735">
    <property type="term" value="F:structural constituent of ribosome"/>
    <property type="evidence" value="ECO:0007669"/>
    <property type="project" value="TreeGrafter"/>
</dbReference>
<keyword evidence="5" id="KW-0472">Membrane</keyword>
<gene>
    <name evidence="6" type="primary">rpl27a</name>
</gene>
<evidence type="ECO:0000256" key="2">
    <source>
        <dbReference type="ARBA" id="ARBA00022980"/>
    </source>
</evidence>
<comment type="similarity">
    <text evidence="1">Belongs to the universal ribosomal protein uL15 family.</text>
</comment>
<dbReference type="PANTHER" id="PTHR11721">
    <property type="entry name" value="60S RIBOSOMAL PROTEIN L27A"/>
    <property type="match status" value="1"/>
</dbReference>
<keyword evidence="2 6" id="KW-0689">Ribosomal protein</keyword>
<keyword evidence="5" id="KW-0812">Transmembrane</keyword>
<feature type="transmembrane region" description="Helical" evidence="5">
    <location>
        <begin position="83"/>
        <end position="100"/>
    </location>
</feature>
<protein>
    <submittedName>
        <fullName evidence="6">Ribosomal protein L27a</fullName>
    </submittedName>
</protein>
<feature type="compositionally biased region" description="Basic residues" evidence="4">
    <location>
        <begin position="1"/>
        <end position="14"/>
    </location>
</feature>
<dbReference type="InterPro" id="IPR036227">
    <property type="entry name" value="Ribosomal_uL15/eL18_sf"/>
</dbReference>
<dbReference type="EMBL" id="AB996602">
    <property type="protein sequence ID" value="BAS01742.1"/>
    <property type="molecule type" value="Genomic_DNA"/>
</dbReference>
<keyword evidence="5" id="KW-1133">Transmembrane helix</keyword>
<evidence type="ECO:0000256" key="1">
    <source>
        <dbReference type="ARBA" id="ARBA00007320"/>
    </source>
</evidence>
<dbReference type="GO" id="GO:0022625">
    <property type="term" value="C:cytosolic large ribosomal subunit"/>
    <property type="evidence" value="ECO:0007669"/>
    <property type="project" value="TreeGrafter"/>
</dbReference>
<reference evidence="6" key="1">
    <citation type="journal article" date="2015" name="Genome Biol. Evol.">
        <title>Nucleomorph Genome Sequences of Two Chlorarachniophytes, Amorphochlora amoebiformis and Lotharella vacuolata.</title>
        <authorList>
            <person name="Suzuki S."/>
            <person name="Shirato S."/>
            <person name="Hirakawa Y."/>
            <person name="Ishida K."/>
        </authorList>
    </citation>
    <scope>NUCLEOTIDE SEQUENCE</scope>
    <source>
        <strain evidence="6">CCMP2058</strain>
    </source>
</reference>
<evidence type="ECO:0000256" key="4">
    <source>
        <dbReference type="SAM" id="MobiDB-lite"/>
    </source>
</evidence>
<name>A0A0H5BLE0_9EUKA</name>
<keyword evidence="3" id="KW-0687">Ribonucleoprotein</keyword>
<dbReference type="AlphaFoldDB" id="A0A0H5BLE0"/>
<keyword evidence="6" id="KW-0542">Nucleomorph</keyword>
<feature type="region of interest" description="Disordered" evidence="4">
    <location>
        <begin position="1"/>
        <end position="41"/>
    </location>
</feature>
<organism evidence="6">
    <name type="scientific">Amorphochlora amoebiformis</name>
    <dbReference type="NCBI Taxonomy" id="1561963"/>
    <lineage>
        <taxon>Eukaryota</taxon>
        <taxon>Sar</taxon>
        <taxon>Rhizaria</taxon>
        <taxon>Cercozoa</taxon>
        <taxon>Chlorarachniophyceae</taxon>
        <taxon>Amorphochlora</taxon>
    </lineage>
</organism>
<dbReference type="PANTHER" id="PTHR11721:SF3">
    <property type="entry name" value="LARGE RIBOSOMAL SUBUNIT PROTEIN UL15"/>
    <property type="match status" value="1"/>
</dbReference>
<proteinExistence type="inferred from homology"/>
<sequence>MVTRLKSTRKHRGKVSSGFGRVGRHRKHPSGRGKSGGQHHHKTNFTRYHFEHFGKIGYRFFNINKNKHSSYLINIKNLNKISILKHILLSAKLGIILFVVDSMLVNAYKLLGRGAPIINNFIIVLKKYSKKSISKIISKNSVAFIKVTVNNN</sequence>
<evidence type="ECO:0000313" key="6">
    <source>
        <dbReference type="EMBL" id="BAS01742.1"/>
    </source>
</evidence>
<evidence type="ECO:0000256" key="3">
    <source>
        <dbReference type="ARBA" id="ARBA00023274"/>
    </source>
</evidence>
<accession>A0A0H5BLE0</accession>
<geneLocation type="nucleomorph" evidence="6"/>
<evidence type="ECO:0000256" key="5">
    <source>
        <dbReference type="SAM" id="Phobius"/>
    </source>
</evidence>